<dbReference type="Pfam" id="PF00580">
    <property type="entry name" value="UvrD-helicase"/>
    <property type="match status" value="2"/>
</dbReference>
<comment type="caution">
    <text evidence="14">The sequence shown here is derived from an EMBL/GenBank/DDBJ whole genome shotgun (WGS) entry which is preliminary data.</text>
</comment>
<evidence type="ECO:0000259" key="12">
    <source>
        <dbReference type="PROSITE" id="PS51194"/>
    </source>
</evidence>
<keyword evidence="15" id="KW-1185">Reference proteome</keyword>
<evidence type="ECO:0000259" key="13">
    <source>
        <dbReference type="PROSITE" id="PS51198"/>
    </source>
</evidence>
<evidence type="ECO:0000256" key="5">
    <source>
        <dbReference type="ARBA" id="ARBA00022840"/>
    </source>
</evidence>
<feature type="domain" description="Helicase C-terminal" evidence="12">
    <location>
        <begin position="621"/>
        <end position="774"/>
    </location>
</feature>
<name>A0ABT2MYQ9_9CYAN</name>
<dbReference type="EMBL" id="JAMXFF010000063">
    <property type="protein sequence ID" value="MCT7969899.1"/>
    <property type="molecule type" value="Genomic_DNA"/>
</dbReference>
<evidence type="ECO:0000259" key="11">
    <source>
        <dbReference type="PROSITE" id="PS51192"/>
    </source>
</evidence>
<dbReference type="Proteomes" id="UP001525890">
    <property type="component" value="Unassembled WGS sequence"/>
</dbReference>
<sequence length="1811" mass="206358">MNQGDLLEQAQQGDVEAIATLLNQSLQPHGILGKASLKHDCLKVILEAGIVPDREQWVESLRSQILGLQIDCIAKVKLCGKQENSFEMDWQEEFDVDNQIIILAENLGKNGSLVDNRAENYYCYSDPKSVVEDPHPQPLSRFGRGEKTDVINHLGMLYLDLEINGEGNLYRLGLHCQNWSDDIFPRDFDFAWGRLKEFKEKGLVICGHNFRRFDYGYLIEQQPELYPWEIIDTLELSLLAFPLEASHKLNKEYKPSAYASNNPLEDARATEQLLHQIIAELEQKPRSLQHIYSWLLTCGSEDADRAYRQFFKRLDVEREEAPALEALPEEAIASFDLNYLQEFWQKAAIADFNSRLYLAALIAWNYECNIAEFPQHFSGWLSHQPGFYQILNALRVLPDYQRYLERFGLEKFRGKQDEAIAAILKGDRPLVVMATGGGKSLCYQISALMLFEIQRGLTVVMSPLQALMADQVKDLEEQGLNIATFINGNIPMQERSQRLQQIREGSKGLLYISPEQLRSPSIRVILQEMPPALWVIDEAHCISQWGQDFRPDYRYVPKFIEELYQQRPLPLLALMTATATVKVQEDIKKLFAESALNIGSLISESTPRTNLEYQAIAVNGNKEQILLQEVEKARQLGGCVLVYTATRKNAERLANLLNQANIEAKYYHGKLNKQEKQEVLEEFKAGELNVVVATCAFGMGINRKDVRAVIHHNMSANLEGYVQETGRAGRDGKPASCILLFDEKDAETIFYLQSQMQLSEADLRNIFISARSIRDRIHGGASDEWFWATLNEILQTSELDEEFASDPEYRDVKIKVALQYLENLGLIERAENLSAYVQFELVGQTDEESQEKFAEYALAHILPKAQIKPFKKLISAMHLAKAHYIEKEEPIPLDRLSDESGIDPKELTRRIRELQKAGVCSAKIPLTLLVNKGVKGDARTNCDRLREWEEQLLAALLELQGEREYIQVNLRSLAARLDPERTKKIRAVNLMDILEGWVSQKWVRVTKLNRDLVRIQQLDRVLENLDPQKDLANAILEVIYEKLSAKKGARLRVVYELDRLLNDINEKLRPFKVMEEELSAGLLWLHQRKLLRLTEGANLFHQALKLRVIKGRKETVIGSGYAKIQNYYDEQTRRTHLMLKYGQTEEAAGRQQLVEDYFSLSEKEFRKRYPDLFAEAAKRPVTQDDYSRIMGNLNAAQEQIVLAEDPTLLAIAGPGSGKTRTIVRRIAYLVKVKRVDPDRILVLAYNRNAVRELRLRLQELIGAIASRLRVYTFHGLALALLGRTQGNQRLTKDTEFQQLLKEACDLIAEGDESEDADIQVRRIQLLGNVEYIFVDEYQDVGEDEYRLIKLIAGLGDSGDESRSVQINLCAIGDDDQNLYEFRGTSAKYIQQFEAEYRAKRFLLTENYRSTEAIIAAANHLIQNNPKRSKQTPDEQVRINADRKGEIGKPVTALSFSDRASQAVWVTQKIQSWLRDGVAANDIAVLARQWDILSPIRLLLEREKIATYALKGCDIKLIRNRVTCQLIDELNQESDRIFSPQESVKSWMASQFSAWNRSQTEPTVKTLLKIAADLDLERGYGSEEIALPLSAGDVVATLYEYNNSDVNLEENAVLVTSCHGAKGLEFRKVILLTDKFETSTNDIESERRLFYVAMTRAKEELLLCGTNPSQFVGETGVSSQQIKQPGGVFPSPMLYLDLTPRDVNIGACSTLKQQEIIKTLQEDAPLQMKVNRYGNGWAILTAAGQEIGILSRKGNTELGQQGLQPDRFQFQPSEVTVKSIYRHLKTDEITGEITEDWFVVIPQIRIARNPIR</sequence>
<dbReference type="SMART" id="SM00490">
    <property type="entry name" value="HELICc"/>
    <property type="match status" value="1"/>
</dbReference>
<evidence type="ECO:0000256" key="2">
    <source>
        <dbReference type="ARBA" id="ARBA00022741"/>
    </source>
</evidence>
<dbReference type="PANTHER" id="PTHR13710:SF105">
    <property type="entry name" value="ATP-DEPENDENT DNA HELICASE Q1"/>
    <property type="match status" value="1"/>
</dbReference>
<evidence type="ECO:0000256" key="8">
    <source>
        <dbReference type="ARBA" id="ARBA00034617"/>
    </source>
</evidence>
<dbReference type="Pfam" id="PF00271">
    <property type="entry name" value="Helicase_C"/>
    <property type="match status" value="1"/>
</dbReference>
<evidence type="ECO:0000256" key="1">
    <source>
        <dbReference type="ARBA" id="ARBA00005446"/>
    </source>
</evidence>
<reference evidence="14 15" key="1">
    <citation type="journal article" date="2022" name="Front. Microbiol.">
        <title>High genomic differentiation and limited gene flow indicate recent cryptic speciation within the genus Laspinema (cyanobacteria).</title>
        <authorList>
            <person name="Stanojkovic A."/>
            <person name="Skoupy S."/>
            <person name="Skaloud P."/>
            <person name="Dvorak P."/>
        </authorList>
    </citation>
    <scope>NUCLEOTIDE SEQUENCE [LARGE SCALE GENOMIC DNA]</scope>
    <source>
        <strain evidence="14 15">D2a</strain>
    </source>
</reference>
<organism evidence="14 15">
    <name type="scientific">Laspinema palackyanum D2a</name>
    <dbReference type="NCBI Taxonomy" id="2953684"/>
    <lineage>
        <taxon>Bacteria</taxon>
        <taxon>Bacillati</taxon>
        <taxon>Cyanobacteriota</taxon>
        <taxon>Cyanophyceae</taxon>
        <taxon>Oscillatoriophycideae</taxon>
        <taxon>Oscillatoriales</taxon>
        <taxon>Laspinemataceae</taxon>
        <taxon>Laspinema</taxon>
        <taxon>Laspinema palackyanum</taxon>
    </lineage>
</organism>
<dbReference type="SMART" id="SM00487">
    <property type="entry name" value="DEXDc"/>
    <property type="match status" value="1"/>
</dbReference>
<evidence type="ECO:0000256" key="10">
    <source>
        <dbReference type="PROSITE-ProRule" id="PRU00560"/>
    </source>
</evidence>
<dbReference type="GO" id="GO:0003678">
    <property type="term" value="F:DNA helicase activity"/>
    <property type="evidence" value="ECO:0007669"/>
    <property type="project" value="UniProtKB-EC"/>
</dbReference>
<dbReference type="CDD" id="cd17932">
    <property type="entry name" value="DEXQc_UvrD"/>
    <property type="match status" value="1"/>
</dbReference>
<feature type="binding site" evidence="10">
    <location>
        <begin position="1212"/>
        <end position="1219"/>
    </location>
    <ligand>
        <name>ATP</name>
        <dbReference type="ChEBI" id="CHEBI:30616"/>
    </ligand>
</feature>
<dbReference type="InterPro" id="IPR036397">
    <property type="entry name" value="RNaseH_sf"/>
</dbReference>
<evidence type="ECO:0000313" key="15">
    <source>
        <dbReference type="Proteomes" id="UP001525890"/>
    </source>
</evidence>
<dbReference type="PROSITE" id="PS51194">
    <property type="entry name" value="HELICASE_CTER"/>
    <property type="match status" value="1"/>
</dbReference>
<keyword evidence="5 10" id="KW-0067">ATP-binding</keyword>
<dbReference type="EC" id="5.6.2.4" evidence="9"/>
<dbReference type="Gene3D" id="3.30.420.10">
    <property type="entry name" value="Ribonuclease H-like superfamily/Ribonuclease H"/>
    <property type="match status" value="1"/>
</dbReference>
<proteinExistence type="inferred from homology"/>
<evidence type="ECO:0000256" key="4">
    <source>
        <dbReference type="ARBA" id="ARBA00022806"/>
    </source>
</evidence>
<dbReference type="InterPro" id="IPR012337">
    <property type="entry name" value="RNaseH-like_sf"/>
</dbReference>
<protein>
    <recommendedName>
        <fullName evidence="9">DNA 3'-5' helicase</fullName>
        <ecNumber evidence="9">5.6.2.4</ecNumber>
    </recommendedName>
</protein>
<dbReference type="InterPro" id="IPR014001">
    <property type="entry name" value="Helicase_ATP-bd"/>
</dbReference>
<evidence type="ECO:0000256" key="9">
    <source>
        <dbReference type="ARBA" id="ARBA00034808"/>
    </source>
</evidence>
<feature type="domain" description="Helicase ATP-binding" evidence="11">
    <location>
        <begin position="420"/>
        <end position="597"/>
    </location>
</feature>
<dbReference type="GO" id="GO:0016787">
    <property type="term" value="F:hydrolase activity"/>
    <property type="evidence" value="ECO:0007669"/>
    <property type="project" value="UniProtKB-KW"/>
</dbReference>
<dbReference type="Pfam" id="PF13361">
    <property type="entry name" value="UvrD_C"/>
    <property type="match status" value="2"/>
</dbReference>
<keyword evidence="2 10" id="KW-0547">Nucleotide-binding</keyword>
<gene>
    <name evidence="14" type="ORF">NG799_26640</name>
</gene>
<accession>A0ABT2MYQ9</accession>
<dbReference type="InterPro" id="IPR027417">
    <property type="entry name" value="P-loop_NTPase"/>
</dbReference>
<keyword evidence="6" id="KW-0238">DNA-binding</keyword>
<dbReference type="InterPro" id="IPR014016">
    <property type="entry name" value="UvrD-like_ATP-bd"/>
</dbReference>
<keyword evidence="7" id="KW-0413">Isomerase</keyword>
<keyword evidence="3 10" id="KW-0378">Hydrolase</keyword>
<dbReference type="InterPro" id="IPR011545">
    <property type="entry name" value="DEAD/DEAH_box_helicase_dom"/>
</dbReference>
<evidence type="ECO:0000256" key="3">
    <source>
        <dbReference type="ARBA" id="ARBA00022801"/>
    </source>
</evidence>
<evidence type="ECO:0000256" key="6">
    <source>
        <dbReference type="ARBA" id="ARBA00023125"/>
    </source>
</evidence>
<evidence type="ECO:0000313" key="14">
    <source>
        <dbReference type="EMBL" id="MCT7969899.1"/>
    </source>
</evidence>
<dbReference type="Gene3D" id="3.40.50.300">
    <property type="entry name" value="P-loop containing nucleotide triphosphate hydrolases"/>
    <property type="match status" value="5"/>
</dbReference>
<dbReference type="RefSeq" id="WP_368009338.1">
    <property type="nucleotide sequence ID" value="NZ_JAMXFF010000063.1"/>
</dbReference>
<dbReference type="InterPro" id="IPR014017">
    <property type="entry name" value="DNA_helicase_UvrD-like_C"/>
</dbReference>
<dbReference type="SUPFAM" id="SSF53098">
    <property type="entry name" value="Ribonuclease H-like"/>
    <property type="match status" value="1"/>
</dbReference>
<dbReference type="SUPFAM" id="SSF52540">
    <property type="entry name" value="P-loop containing nucleoside triphosphate hydrolases"/>
    <property type="match status" value="2"/>
</dbReference>
<feature type="domain" description="Helicase ATP-binding" evidence="11">
    <location>
        <begin position="1199"/>
        <end position="1372"/>
    </location>
</feature>
<evidence type="ECO:0000256" key="7">
    <source>
        <dbReference type="ARBA" id="ARBA00023235"/>
    </source>
</evidence>
<dbReference type="PROSITE" id="PS51192">
    <property type="entry name" value="HELICASE_ATP_BIND_1"/>
    <property type="match status" value="2"/>
</dbReference>
<comment type="similarity">
    <text evidence="1">Belongs to the helicase family. RecQ subfamily.</text>
</comment>
<dbReference type="PROSITE" id="PS51198">
    <property type="entry name" value="UVRD_HELICASE_ATP_BIND"/>
    <property type="match status" value="1"/>
</dbReference>
<dbReference type="NCBIfam" id="TIGR00614">
    <property type="entry name" value="recQ_fam"/>
    <property type="match status" value="1"/>
</dbReference>
<dbReference type="InterPro" id="IPR001650">
    <property type="entry name" value="Helicase_C-like"/>
</dbReference>
<keyword evidence="4 10" id="KW-0347">Helicase</keyword>
<feature type="domain" description="UvrD-like helicase ATP-binding" evidence="13">
    <location>
        <begin position="1191"/>
        <end position="1410"/>
    </location>
</feature>
<dbReference type="PANTHER" id="PTHR13710">
    <property type="entry name" value="DNA HELICASE RECQ FAMILY MEMBER"/>
    <property type="match status" value="1"/>
</dbReference>
<dbReference type="Pfam" id="PF00270">
    <property type="entry name" value="DEAD"/>
    <property type="match status" value="1"/>
</dbReference>
<comment type="catalytic activity">
    <reaction evidence="8">
        <text>Couples ATP hydrolysis with the unwinding of duplex DNA by translocating in the 3'-5' direction.</text>
        <dbReference type="EC" id="5.6.2.4"/>
    </reaction>
</comment>
<dbReference type="InterPro" id="IPR004589">
    <property type="entry name" value="DNA_helicase_ATP-dep_RecQ"/>
</dbReference>